<organism evidence="2 3">
    <name type="scientific">Spodoptera exigua</name>
    <name type="common">Beet armyworm</name>
    <name type="synonym">Noctua fulgens</name>
    <dbReference type="NCBI Taxonomy" id="7107"/>
    <lineage>
        <taxon>Eukaryota</taxon>
        <taxon>Metazoa</taxon>
        <taxon>Ecdysozoa</taxon>
        <taxon>Arthropoda</taxon>
        <taxon>Hexapoda</taxon>
        <taxon>Insecta</taxon>
        <taxon>Pterygota</taxon>
        <taxon>Neoptera</taxon>
        <taxon>Endopterygota</taxon>
        <taxon>Lepidoptera</taxon>
        <taxon>Glossata</taxon>
        <taxon>Ditrysia</taxon>
        <taxon>Noctuoidea</taxon>
        <taxon>Noctuidae</taxon>
        <taxon>Amphipyrinae</taxon>
        <taxon>Spodoptera</taxon>
    </lineage>
</organism>
<reference evidence="2" key="1">
    <citation type="submission" date="2020-08" db="EMBL/GenBank/DDBJ databases">
        <title>Spodoptera exigua strain:BAW_Kor-Di-RS1 Genome sequencing and assembly.</title>
        <authorList>
            <person name="Kim J."/>
            <person name="Nam H.Y."/>
            <person name="Kwon M."/>
            <person name="Choi J.H."/>
            <person name="Cho S.R."/>
            <person name="Kim G.-H."/>
        </authorList>
    </citation>
    <scope>NUCLEOTIDE SEQUENCE</scope>
    <source>
        <strain evidence="2">BAW_Kor-Di-RS1</strain>
        <tissue evidence="2">Whole-body</tissue>
    </source>
</reference>
<dbReference type="Pfam" id="PF26138">
    <property type="entry name" value="DUF8040"/>
    <property type="match status" value="1"/>
</dbReference>
<protein>
    <recommendedName>
        <fullName evidence="1">DUF8040 domain-containing protein</fullName>
    </recommendedName>
</protein>
<dbReference type="AlphaFoldDB" id="A0A835KYB9"/>
<dbReference type="PANTHER" id="PTHR22930:SF269">
    <property type="entry name" value="NUCLEASE HARBI1-LIKE PROTEIN"/>
    <property type="match status" value="1"/>
</dbReference>
<accession>A0A835KYB9</accession>
<dbReference type="InterPro" id="IPR058353">
    <property type="entry name" value="DUF8040"/>
</dbReference>
<feature type="domain" description="DUF8040" evidence="1">
    <location>
        <begin position="271"/>
        <end position="356"/>
    </location>
</feature>
<dbReference type="EMBL" id="JACKWZ010000599">
    <property type="protein sequence ID" value="KAF9406393.1"/>
    <property type="molecule type" value="Genomic_DNA"/>
</dbReference>
<sequence>PIEIIAIWKALEQDRKRKRRYWVHPLNTKRISSGQFHCLYATLREYPSKFIQFYRMSVESFDELLTIVKCFITKNDTKFRCAITPEERLTITLRMTVSTFDSLLARLADNLRRENTYFRNCISAEERLVITLRKKKQRRRLHVHPLIEQRAVAGEFVTLYGSLRADETKFFNYFRMSTRSFDELLSKTKNKLVYCSLRRLPIPPIERLMVTLRFLATGRTFTDLHYSFRMGIATISKIVNEVCMRRRKRLWLNPIVQRRSTVGAFTTLMQQLRNDPQKFFNYFRMTIPTFDNLLKKVEKDLKKRDTNMRKSIRPEEKLAICIRYMASGCSYKDLHYAYRVGVSTISNIIKEVTNAIWNNLHGERQDVLSDLCMFDGSFINFLRMSKSDFEYLLQNVGPFIEKQDTNLRSAVTAETRLAITLRYLATGDSYSSLSYTFRVSKQLISRIIPEVCKNIIRVLKNYIQVRKTKRNKQSRALYTPPMTFDFEDSDHNVIEGAWRREYTVEGTSILELERRPRNSARTATIIRDQFGEYFMSERGSLPWQNNVVIAGAAFIFMYLLTEDRKSRKRRWWKTNLYKRRSSLLVELKSQHISGQYKNFTRMSPTDFEYLLTIIAPKISRQDTIMRSAISPQDRLALTLRFLATGDSFTSLQYTFRISKQSMSCIVPEVCEAIIKALKENIKKRRENRMYLVHPILNDRMTHSMFETLYPKLRQHEKKFFNYFRMSVKSFDDLLLLIEEDLSPRANYVPREDVVSAEQKLVITLRLKIRFNQRHGFGRVQDIHYPENLLMMLTENLQIGQFHTLYMQLRLNPDKSFEYYRMSIQSFDVLLNLTKDYITKQNTKLRTAIPPEERLTVTLRHIDFAKENINCTIKMSNVLHLYPRHYSILKIRQRRYWIHPLSKGMNPNGEFFSKKYEALKIDEKKFVAYFRMSISSFEELLSELSKYIQKKKIKEGN</sequence>
<evidence type="ECO:0000313" key="3">
    <source>
        <dbReference type="Proteomes" id="UP000648187"/>
    </source>
</evidence>
<comment type="caution">
    <text evidence="2">The sequence shown here is derived from an EMBL/GenBank/DDBJ whole genome shotgun (WGS) entry which is preliminary data.</text>
</comment>
<dbReference type="PANTHER" id="PTHR22930">
    <property type="match status" value="1"/>
</dbReference>
<evidence type="ECO:0000259" key="1">
    <source>
        <dbReference type="Pfam" id="PF26138"/>
    </source>
</evidence>
<keyword evidence="3" id="KW-1185">Reference proteome</keyword>
<proteinExistence type="predicted"/>
<dbReference type="Proteomes" id="UP000648187">
    <property type="component" value="Unassembled WGS sequence"/>
</dbReference>
<feature type="non-terminal residue" evidence="2">
    <location>
        <position position="1"/>
    </location>
</feature>
<gene>
    <name evidence="2" type="ORF">HW555_013215</name>
</gene>
<name>A0A835KYB9_SPOEX</name>
<dbReference type="InterPro" id="IPR045249">
    <property type="entry name" value="HARBI1-like"/>
</dbReference>
<evidence type="ECO:0000313" key="2">
    <source>
        <dbReference type="EMBL" id="KAF9406393.1"/>
    </source>
</evidence>